<name>A0A1J6HDA5_9HYPH</name>
<sequence>MMAVGGARMIIVTGATHGIGRACAELLVGRGHRVLATGRDAEAGEQLAASSEMISFIQGDVGCENDCRRVVEEALCLGDGSITGLVNNAGVGRRMPFGAAGSADWDEVMSINARSAFLFTRHALEGLRKARGSVVNIASVAGKQGEEGLAIYCASKAAVIGLTQALALEFGDEIRFNAICPGQIATRMMQKVLSNPLRKRQLEQRIPAGRVGQPREVAEVVAWLLSDASSYVNGVVMSVDGGETAGLMTPEPVT</sequence>
<dbReference type="PANTHER" id="PTHR42879">
    <property type="entry name" value="3-OXOACYL-(ACYL-CARRIER-PROTEIN) REDUCTASE"/>
    <property type="match status" value="1"/>
</dbReference>
<reference evidence="3 4" key="1">
    <citation type="submission" date="2016-10" db="EMBL/GenBank/DDBJ databases">
        <title>The Draft Genome Sequence of the Potato Rhizosphere Bacteria Ochrobactrum sp. IPA7.2.</title>
        <authorList>
            <person name="Gogoleva N.E."/>
            <person name="Khlopko Y.A."/>
            <person name="Burygin G.L."/>
            <person name="Plotnikov A.O."/>
        </authorList>
    </citation>
    <scope>NUCLEOTIDE SEQUENCE [LARGE SCALE GENOMIC DNA]</scope>
    <source>
        <strain evidence="3 4">IPA7.2</strain>
    </source>
</reference>
<proteinExistence type="inferred from homology"/>
<dbReference type="PRINTS" id="PR00080">
    <property type="entry name" value="SDRFAMILY"/>
</dbReference>
<dbReference type="InterPro" id="IPR050259">
    <property type="entry name" value="SDR"/>
</dbReference>
<dbReference type="Gene3D" id="3.40.50.720">
    <property type="entry name" value="NAD(P)-binding Rossmann-like Domain"/>
    <property type="match status" value="1"/>
</dbReference>
<evidence type="ECO:0000259" key="2">
    <source>
        <dbReference type="SMART" id="SM00822"/>
    </source>
</evidence>
<dbReference type="AlphaFoldDB" id="A0A1J6HDA5"/>
<dbReference type="FunFam" id="3.40.50.720:FF:000084">
    <property type="entry name" value="Short-chain dehydrogenase reductase"/>
    <property type="match status" value="1"/>
</dbReference>
<organism evidence="3 4">
    <name type="scientific">Brucella cytisi</name>
    <dbReference type="NCBI Taxonomy" id="407152"/>
    <lineage>
        <taxon>Bacteria</taxon>
        <taxon>Pseudomonadati</taxon>
        <taxon>Pseudomonadota</taxon>
        <taxon>Alphaproteobacteria</taxon>
        <taxon>Hyphomicrobiales</taxon>
        <taxon>Brucellaceae</taxon>
        <taxon>Brucella/Ochrobactrum group</taxon>
        <taxon>Brucella</taxon>
    </lineage>
</organism>
<dbReference type="EMBL" id="MOEC01000035">
    <property type="protein sequence ID" value="OIS91084.1"/>
    <property type="molecule type" value="Genomic_DNA"/>
</dbReference>
<comment type="caution">
    <text evidence="3">The sequence shown here is derived from an EMBL/GenBank/DDBJ whole genome shotgun (WGS) entry which is preliminary data.</text>
</comment>
<dbReference type="SMART" id="SM00822">
    <property type="entry name" value="PKS_KR"/>
    <property type="match status" value="1"/>
</dbReference>
<dbReference type="InterPro" id="IPR002347">
    <property type="entry name" value="SDR_fam"/>
</dbReference>
<evidence type="ECO:0000256" key="1">
    <source>
        <dbReference type="ARBA" id="ARBA00006484"/>
    </source>
</evidence>
<feature type="domain" description="Ketoreductase" evidence="2">
    <location>
        <begin position="8"/>
        <end position="187"/>
    </location>
</feature>
<dbReference type="SUPFAM" id="SSF51735">
    <property type="entry name" value="NAD(P)-binding Rossmann-fold domains"/>
    <property type="match status" value="1"/>
</dbReference>
<dbReference type="PROSITE" id="PS00061">
    <property type="entry name" value="ADH_SHORT"/>
    <property type="match status" value="1"/>
</dbReference>
<dbReference type="InterPro" id="IPR057326">
    <property type="entry name" value="KR_dom"/>
</dbReference>
<evidence type="ECO:0000313" key="3">
    <source>
        <dbReference type="EMBL" id="OIS91084.1"/>
    </source>
</evidence>
<dbReference type="InterPro" id="IPR036291">
    <property type="entry name" value="NAD(P)-bd_dom_sf"/>
</dbReference>
<dbReference type="PRINTS" id="PR00081">
    <property type="entry name" value="GDHRDH"/>
</dbReference>
<dbReference type="PANTHER" id="PTHR42879:SF2">
    <property type="entry name" value="3-OXOACYL-[ACYL-CARRIER-PROTEIN] REDUCTASE FABG"/>
    <property type="match status" value="1"/>
</dbReference>
<keyword evidence="4" id="KW-1185">Reference proteome</keyword>
<gene>
    <name evidence="3" type="ORF">BLA27_23370</name>
</gene>
<dbReference type="Pfam" id="PF13561">
    <property type="entry name" value="adh_short_C2"/>
    <property type="match status" value="1"/>
</dbReference>
<dbReference type="GO" id="GO:0032787">
    <property type="term" value="P:monocarboxylic acid metabolic process"/>
    <property type="evidence" value="ECO:0007669"/>
    <property type="project" value="UniProtKB-ARBA"/>
</dbReference>
<dbReference type="InterPro" id="IPR020904">
    <property type="entry name" value="Sc_DH/Rdtase_CS"/>
</dbReference>
<evidence type="ECO:0000313" key="4">
    <source>
        <dbReference type="Proteomes" id="UP000182985"/>
    </source>
</evidence>
<dbReference type="CDD" id="cd05233">
    <property type="entry name" value="SDR_c"/>
    <property type="match status" value="1"/>
</dbReference>
<comment type="similarity">
    <text evidence="1">Belongs to the short-chain dehydrogenases/reductases (SDR) family.</text>
</comment>
<accession>A0A1J6HDA5</accession>
<dbReference type="Proteomes" id="UP000182985">
    <property type="component" value="Unassembled WGS sequence"/>
</dbReference>
<protein>
    <submittedName>
        <fullName evidence="3">Short-chain dehydrogenase</fullName>
    </submittedName>
</protein>